<feature type="chain" id="PRO_5010542989" description="Lipoprotein" evidence="1">
    <location>
        <begin position="22"/>
        <end position="473"/>
    </location>
</feature>
<feature type="signal peptide" evidence="1">
    <location>
        <begin position="1"/>
        <end position="21"/>
    </location>
</feature>
<name>A0A1T4TR84_9BACT</name>
<dbReference type="OrthoDB" id="613316at2"/>
<evidence type="ECO:0000256" key="1">
    <source>
        <dbReference type="SAM" id="SignalP"/>
    </source>
</evidence>
<evidence type="ECO:0000313" key="2">
    <source>
        <dbReference type="EMBL" id="SKA42947.1"/>
    </source>
</evidence>
<keyword evidence="1" id="KW-0732">Signal</keyword>
<dbReference type="RefSeq" id="WP_078672434.1">
    <property type="nucleotide sequence ID" value="NZ_FUWZ01000006.1"/>
</dbReference>
<dbReference type="AlphaFoldDB" id="A0A1T4TR84"/>
<keyword evidence="3" id="KW-1185">Reference proteome</keyword>
<dbReference type="EMBL" id="FUWZ01000006">
    <property type="protein sequence ID" value="SKA42947.1"/>
    <property type="molecule type" value="Genomic_DNA"/>
</dbReference>
<protein>
    <recommendedName>
        <fullName evidence="4">Lipoprotein</fullName>
    </recommendedName>
</protein>
<organism evidence="2 3">
    <name type="scientific">Chitinophaga eiseniae</name>
    <dbReference type="NCBI Taxonomy" id="634771"/>
    <lineage>
        <taxon>Bacteria</taxon>
        <taxon>Pseudomonadati</taxon>
        <taxon>Bacteroidota</taxon>
        <taxon>Chitinophagia</taxon>
        <taxon>Chitinophagales</taxon>
        <taxon>Chitinophagaceae</taxon>
        <taxon>Chitinophaga</taxon>
    </lineage>
</organism>
<evidence type="ECO:0000313" key="3">
    <source>
        <dbReference type="Proteomes" id="UP000190367"/>
    </source>
</evidence>
<reference evidence="3" key="1">
    <citation type="submission" date="2017-02" db="EMBL/GenBank/DDBJ databases">
        <authorList>
            <person name="Varghese N."/>
            <person name="Submissions S."/>
        </authorList>
    </citation>
    <scope>NUCLEOTIDE SEQUENCE [LARGE SCALE GENOMIC DNA]</scope>
    <source>
        <strain evidence="3">DSM 22224</strain>
    </source>
</reference>
<gene>
    <name evidence="2" type="ORF">SAMN04488128_10661</name>
</gene>
<evidence type="ECO:0008006" key="4">
    <source>
        <dbReference type="Google" id="ProtNLM"/>
    </source>
</evidence>
<sequence>MRDLLFLLALLFLFACGTPEAGHRQTGTDSSHADTTAVKSWLDKLPAVSCSHAYLDVNENADPGPFVILKPFQLFAGKLPGKRDFVPVLVKYQISEGDTTRMLLVTFTPDGKEIARQEVGLQHPASEESPRWIHRWPMLLNDTVVEVREERWARSLGDEAKVQYFTLTAAGQIHALPLERTSFETYAARFPDLQAPFAAGRPEITTLKRVSRFSPWYSYRWVIGYDQLDMYHYGKIQLPGKPLLLLYAYGPTSYDDGEKLDTTLQLITCKTDGTAIDQLPLYTTITGEGNVQRSRNAVVRQDGSVMLEESSSNVADMTLWELGSTVSRLKAYHIGAGGKFEAEIHGVTYTVPGFSDAAIQEVFQSNKDNFAEKEDLQLREELFSLRDRSPLGFSVKAAFYHWEGAQVAELLTFNEKDQIVDRYVLFNPRGVRLPDAPKGTLDQQRVSDWKGPVTLHLGSTTLQITREGKFVRS</sequence>
<dbReference type="PROSITE" id="PS51257">
    <property type="entry name" value="PROKAR_LIPOPROTEIN"/>
    <property type="match status" value="1"/>
</dbReference>
<proteinExistence type="predicted"/>
<accession>A0A1T4TR84</accession>
<dbReference type="STRING" id="634771.SAMN04488128_10661"/>
<dbReference type="Proteomes" id="UP000190367">
    <property type="component" value="Unassembled WGS sequence"/>
</dbReference>